<comment type="caution">
    <text evidence="1">The sequence shown here is derived from an EMBL/GenBank/DDBJ whole genome shotgun (WGS) entry which is preliminary data.</text>
</comment>
<dbReference type="SUPFAM" id="SSF81901">
    <property type="entry name" value="HCP-like"/>
    <property type="match status" value="1"/>
</dbReference>
<dbReference type="InterPro" id="IPR011990">
    <property type="entry name" value="TPR-like_helical_dom_sf"/>
</dbReference>
<dbReference type="PANTHER" id="PTHR45011:SF1">
    <property type="entry name" value="DAP3-BINDING CELL DEATH ENHANCER 1"/>
    <property type="match status" value="1"/>
</dbReference>
<accession>A0ABN7VAX5</accession>
<dbReference type="InterPro" id="IPR052748">
    <property type="entry name" value="ISR_Activator"/>
</dbReference>
<name>A0ABN7VAX5_GIGMA</name>
<evidence type="ECO:0000313" key="2">
    <source>
        <dbReference type="Proteomes" id="UP000789901"/>
    </source>
</evidence>
<evidence type="ECO:0000313" key="1">
    <source>
        <dbReference type="EMBL" id="CAG8749825.1"/>
    </source>
</evidence>
<dbReference type="Proteomes" id="UP000789901">
    <property type="component" value="Unassembled WGS sequence"/>
</dbReference>
<dbReference type="SMART" id="SM00671">
    <property type="entry name" value="SEL1"/>
    <property type="match status" value="2"/>
</dbReference>
<sequence>MSKVPKLDKRHKKELDKLSNISLYTRQKKYKDAWPLIYNLLDCKEAHIKSEAEYFAAEYYLYGHNIEKDEEKAHYFAENLEKAQEFEKALNIFNKISQIDQSNFKKSIGGSEDKNKASELYKVAADKGITWAQLRYAFSIKDEDIPTFIKYLNQSAKNGNSMAQSNLGYIYFYSKFNIPVDNEKGKKLLILAAKKNDAQSIQLCIKERINYLDQINSDNSVTDKKIY</sequence>
<dbReference type="InterPro" id="IPR006597">
    <property type="entry name" value="Sel1-like"/>
</dbReference>
<dbReference type="EMBL" id="CAJVQB010011704">
    <property type="protein sequence ID" value="CAG8749825.1"/>
    <property type="molecule type" value="Genomic_DNA"/>
</dbReference>
<gene>
    <name evidence="1" type="ORF">GMARGA_LOCUS16257</name>
</gene>
<dbReference type="PANTHER" id="PTHR45011">
    <property type="entry name" value="DAP3-BINDING CELL DEATH ENHANCER 1"/>
    <property type="match status" value="1"/>
</dbReference>
<dbReference type="Gene3D" id="1.25.40.10">
    <property type="entry name" value="Tetratricopeptide repeat domain"/>
    <property type="match status" value="1"/>
</dbReference>
<proteinExistence type="predicted"/>
<keyword evidence="2" id="KW-1185">Reference proteome</keyword>
<reference evidence="1 2" key="1">
    <citation type="submission" date="2021-06" db="EMBL/GenBank/DDBJ databases">
        <authorList>
            <person name="Kallberg Y."/>
            <person name="Tangrot J."/>
            <person name="Rosling A."/>
        </authorList>
    </citation>
    <scope>NUCLEOTIDE SEQUENCE [LARGE SCALE GENOMIC DNA]</scope>
    <source>
        <strain evidence="1 2">120-4 pot B 10/14</strain>
    </source>
</reference>
<organism evidence="1 2">
    <name type="scientific">Gigaspora margarita</name>
    <dbReference type="NCBI Taxonomy" id="4874"/>
    <lineage>
        <taxon>Eukaryota</taxon>
        <taxon>Fungi</taxon>
        <taxon>Fungi incertae sedis</taxon>
        <taxon>Mucoromycota</taxon>
        <taxon>Glomeromycotina</taxon>
        <taxon>Glomeromycetes</taxon>
        <taxon>Diversisporales</taxon>
        <taxon>Gigasporaceae</taxon>
        <taxon>Gigaspora</taxon>
    </lineage>
</organism>
<dbReference type="Pfam" id="PF08238">
    <property type="entry name" value="Sel1"/>
    <property type="match status" value="3"/>
</dbReference>
<protein>
    <submittedName>
        <fullName evidence="1">40947_t:CDS:1</fullName>
    </submittedName>
</protein>